<name>A0A2W5F8K0_9BURK</name>
<proteinExistence type="inferred from homology"/>
<sequence length="106" mass="11831">MRGFLLTFFTLLDERHHHKPLHEWLAGAAQQLGIRGGTSVAAMEGRDRQGKLHSAHFFELADQPIEVHFAATENQAQALFDLIRREGLDIFYVKAPVEFGSTGSAT</sequence>
<gene>
    <name evidence="2" type="ORF">DI603_18150</name>
</gene>
<evidence type="ECO:0000256" key="1">
    <source>
        <dbReference type="ARBA" id="ARBA00010554"/>
    </source>
</evidence>
<comment type="caution">
    <text evidence="2">The sequence shown here is derived from an EMBL/GenBank/DDBJ whole genome shotgun (WGS) entry which is preliminary data.</text>
</comment>
<accession>A0A2W5F8K0</accession>
<dbReference type="InterPro" id="IPR003793">
    <property type="entry name" value="UPF0166"/>
</dbReference>
<dbReference type="InterPro" id="IPR011322">
    <property type="entry name" value="N-reg_PII-like_a/b"/>
</dbReference>
<dbReference type="SUPFAM" id="SSF54913">
    <property type="entry name" value="GlnB-like"/>
    <property type="match status" value="1"/>
</dbReference>
<reference evidence="2 3" key="1">
    <citation type="submission" date="2017-08" db="EMBL/GenBank/DDBJ databases">
        <title>Infants hospitalized years apart are colonized by the same room-sourced microbial strains.</title>
        <authorList>
            <person name="Brooks B."/>
            <person name="Olm M.R."/>
            <person name="Firek B.A."/>
            <person name="Baker R."/>
            <person name="Thomas B.C."/>
            <person name="Morowitz M.J."/>
            <person name="Banfield J.F."/>
        </authorList>
    </citation>
    <scope>NUCLEOTIDE SEQUENCE [LARGE SCALE GENOMIC DNA]</scope>
    <source>
        <strain evidence="2">S2_012_000_R2_81</strain>
    </source>
</reference>
<dbReference type="EMBL" id="QFOD01000020">
    <property type="protein sequence ID" value="PZP28886.1"/>
    <property type="molecule type" value="Genomic_DNA"/>
</dbReference>
<evidence type="ECO:0000313" key="2">
    <source>
        <dbReference type="EMBL" id="PZP28886.1"/>
    </source>
</evidence>
<evidence type="ECO:0000313" key="3">
    <source>
        <dbReference type="Proteomes" id="UP000249633"/>
    </source>
</evidence>
<dbReference type="AlphaFoldDB" id="A0A2W5F8K0"/>
<protein>
    <submittedName>
        <fullName evidence="2">Uncharacterized protein</fullName>
    </submittedName>
</protein>
<comment type="similarity">
    <text evidence="1">Belongs to the UPF0166 family.</text>
</comment>
<dbReference type="Gene3D" id="3.30.70.120">
    <property type="match status" value="1"/>
</dbReference>
<dbReference type="Pfam" id="PF02641">
    <property type="entry name" value="DUF190"/>
    <property type="match status" value="1"/>
</dbReference>
<dbReference type="InterPro" id="IPR015867">
    <property type="entry name" value="N-reg_PII/ATP_PRibTrfase_C"/>
</dbReference>
<dbReference type="Proteomes" id="UP000249633">
    <property type="component" value="Unassembled WGS sequence"/>
</dbReference>
<organism evidence="2 3">
    <name type="scientific">Roseateles depolymerans</name>
    <dbReference type="NCBI Taxonomy" id="76731"/>
    <lineage>
        <taxon>Bacteria</taxon>
        <taxon>Pseudomonadati</taxon>
        <taxon>Pseudomonadota</taxon>
        <taxon>Betaproteobacteria</taxon>
        <taxon>Burkholderiales</taxon>
        <taxon>Sphaerotilaceae</taxon>
        <taxon>Roseateles</taxon>
    </lineage>
</organism>